<sequence>MSLPSAMTSGDTTEAELCQRLAENDSHNGSSHVSLAPTTAHTNPATVVHTEATTD</sequence>
<gene>
    <name evidence="2" type="ORF">PXEA_LOCUS27704</name>
</gene>
<dbReference type="AlphaFoldDB" id="A0A448XDG1"/>
<feature type="region of interest" description="Disordered" evidence="1">
    <location>
        <begin position="21"/>
        <end position="55"/>
    </location>
</feature>
<evidence type="ECO:0000313" key="3">
    <source>
        <dbReference type="Proteomes" id="UP000784294"/>
    </source>
</evidence>
<dbReference type="Proteomes" id="UP000784294">
    <property type="component" value="Unassembled WGS sequence"/>
</dbReference>
<feature type="compositionally biased region" description="Polar residues" evidence="1">
    <location>
        <begin position="27"/>
        <end position="55"/>
    </location>
</feature>
<organism evidence="2 3">
    <name type="scientific">Protopolystoma xenopodis</name>
    <dbReference type="NCBI Taxonomy" id="117903"/>
    <lineage>
        <taxon>Eukaryota</taxon>
        <taxon>Metazoa</taxon>
        <taxon>Spiralia</taxon>
        <taxon>Lophotrochozoa</taxon>
        <taxon>Platyhelminthes</taxon>
        <taxon>Monogenea</taxon>
        <taxon>Polyopisthocotylea</taxon>
        <taxon>Polystomatidea</taxon>
        <taxon>Polystomatidae</taxon>
        <taxon>Protopolystoma</taxon>
    </lineage>
</organism>
<comment type="caution">
    <text evidence="2">The sequence shown here is derived from an EMBL/GenBank/DDBJ whole genome shotgun (WGS) entry which is preliminary data.</text>
</comment>
<evidence type="ECO:0000256" key="1">
    <source>
        <dbReference type="SAM" id="MobiDB-lite"/>
    </source>
</evidence>
<protein>
    <submittedName>
        <fullName evidence="2">Uncharacterized protein</fullName>
    </submittedName>
</protein>
<reference evidence="2" key="1">
    <citation type="submission" date="2018-11" db="EMBL/GenBank/DDBJ databases">
        <authorList>
            <consortium name="Pathogen Informatics"/>
        </authorList>
    </citation>
    <scope>NUCLEOTIDE SEQUENCE</scope>
</reference>
<dbReference type="EMBL" id="CAAALY010247310">
    <property type="protein sequence ID" value="VEL34264.1"/>
    <property type="molecule type" value="Genomic_DNA"/>
</dbReference>
<proteinExistence type="predicted"/>
<name>A0A448XDG1_9PLAT</name>
<evidence type="ECO:0000313" key="2">
    <source>
        <dbReference type="EMBL" id="VEL34264.1"/>
    </source>
</evidence>
<keyword evidence="3" id="KW-1185">Reference proteome</keyword>
<accession>A0A448XDG1</accession>